<name>A0A0F9CHY7_9ZZZZ</name>
<dbReference type="EMBL" id="LAZR01044180">
    <property type="protein sequence ID" value="KKL05291.1"/>
    <property type="molecule type" value="Genomic_DNA"/>
</dbReference>
<sequence length="112" mass="12597">MMDEKKVKAMVKIMQELYSLETPYDASIVLSDVVLNYILGVSKTGCALPALESFFEIVKIRMVEAEKLGIPKALDAFKDEILKALKDAKVDPAVIIENMMKGKIKPFDFRNN</sequence>
<reference evidence="1" key="1">
    <citation type="journal article" date="2015" name="Nature">
        <title>Complex archaea that bridge the gap between prokaryotes and eukaryotes.</title>
        <authorList>
            <person name="Spang A."/>
            <person name="Saw J.H."/>
            <person name="Jorgensen S.L."/>
            <person name="Zaremba-Niedzwiedzka K."/>
            <person name="Martijn J."/>
            <person name="Lind A.E."/>
            <person name="van Eijk R."/>
            <person name="Schleper C."/>
            <person name="Guy L."/>
            <person name="Ettema T.J."/>
        </authorList>
    </citation>
    <scope>NUCLEOTIDE SEQUENCE</scope>
</reference>
<dbReference type="AlphaFoldDB" id="A0A0F9CHY7"/>
<gene>
    <name evidence="1" type="ORF">LCGC14_2607490</name>
</gene>
<comment type="caution">
    <text evidence="1">The sequence shown here is derived from an EMBL/GenBank/DDBJ whole genome shotgun (WGS) entry which is preliminary data.</text>
</comment>
<accession>A0A0F9CHY7</accession>
<organism evidence="1">
    <name type="scientific">marine sediment metagenome</name>
    <dbReference type="NCBI Taxonomy" id="412755"/>
    <lineage>
        <taxon>unclassified sequences</taxon>
        <taxon>metagenomes</taxon>
        <taxon>ecological metagenomes</taxon>
    </lineage>
</organism>
<proteinExistence type="predicted"/>
<protein>
    <submittedName>
        <fullName evidence="1">Uncharacterized protein</fullName>
    </submittedName>
</protein>
<evidence type="ECO:0000313" key="1">
    <source>
        <dbReference type="EMBL" id="KKL05291.1"/>
    </source>
</evidence>